<dbReference type="Pfam" id="PF10547">
    <property type="entry name" value="P22_AR_N"/>
    <property type="match status" value="1"/>
</dbReference>
<organism evidence="3 4">
    <name type="scientific">Desulfoluna butyratoxydans</name>
    <dbReference type="NCBI Taxonomy" id="231438"/>
    <lineage>
        <taxon>Bacteria</taxon>
        <taxon>Pseudomonadati</taxon>
        <taxon>Thermodesulfobacteriota</taxon>
        <taxon>Desulfobacteria</taxon>
        <taxon>Desulfobacterales</taxon>
        <taxon>Desulfolunaceae</taxon>
        <taxon>Desulfoluna</taxon>
    </lineage>
</organism>
<name>A0A4U8YNZ8_9BACT</name>
<dbReference type="InterPro" id="IPR018875">
    <property type="entry name" value="Antirepressor_Ant_N"/>
</dbReference>
<evidence type="ECO:0000313" key="4">
    <source>
        <dbReference type="Proteomes" id="UP000507962"/>
    </source>
</evidence>
<accession>A0A4U8YNZ8</accession>
<dbReference type="Proteomes" id="UP000507962">
    <property type="component" value="Unassembled WGS sequence"/>
</dbReference>
<feature type="region of interest" description="Disordered" evidence="1">
    <location>
        <begin position="146"/>
        <end position="183"/>
    </location>
</feature>
<dbReference type="AlphaFoldDB" id="A0A4U8YNZ8"/>
<proteinExistence type="predicted"/>
<keyword evidence="4" id="KW-1185">Reference proteome</keyword>
<sequence length="196" mass="21179">MVTVDSPALCPALVTHILDGAPLSLLRQDELDWVPLKPLCEGLGLSWAGERSRLKHDPKLTCRFLAMDGTDGRTREFLCLPLYQLSGWLLSVNADKVAESVRGKVRAFQQESLEALFGYWHGTQGGEDAVEIPGAGDEKMERGIEDAATGHGDGHGAPENPFDETSASSEPGEEAESLESRVTSVIEQVLGTLGRH</sequence>
<evidence type="ECO:0000313" key="3">
    <source>
        <dbReference type="EMBL" id="VFQ45905.1"/>
    </source>
</evidence>
<dbReference type="PRINTS" id="PR01994">
    <property type="entry name" value="ANTIREPRESSR"/>
</dbReference>
<gene>
    <name evidence="3" type="ORF">MSL71_35680</name>
</gene>
<feature type="domain" description="Antirepressor protein ant N-terminal" evidence="2">
    <location>
        <begin position="20"/>
        <end position="122"/>
    </location>
</feature>
<dbReference type="RefSeq" id="WP_180142976.1">
    <property type="nucleotide sequence ID" value="NZ_CAADHO010000006.1"/>
</dbReference>
<evidence type="ECO:0000256" key="1">
    <source>
        <dbReference type="SAM" id="MobiDB-lite"/>
    </source>
</evidence>
<dbReference type="EMBL" id="CAADHO010000006">
    <property type="protein sequence ID" value="VFQ45905.1"/>
    <property type="molecule type" value="Genomic_DNA"/>
</dbReference>
<reference evidence="3 4" key="1">
    <citation type="submission" date="2019-03" db="EMBL/GenBank/DDBJ databases">
        <authorList>
            <person name="Nijsse B."/>
        </authorList>
    </citation>
    <scope>NUCLEOTIDE SEQUENCE [LARGE SCALE GENOMIC DNA]</scope>
    <source>
        <strain evidence="3">Desulfoluna butyratoxydans MSL71</strain>
    </source>
</reference>
<protein>
    <submittedName>
        <fullName evidence="3">Antirepressor protein ant n-terminal</fullName>
    </submittedName>
</protein>
<evidence type="ECO:0000259" key="2">
    <source>
        <dbReference type="Pfam" id="PF10547"/>
    </source>
</evidence>